<organism evidence="1 2">
    <name type="scientific">Limnobacter humi</name>
    <dbReference type="NCBI Taxonomy" id="1778671"/>
    <lineage>
        <taxon>Bacteria</taxon>
        <taxon>Pseudomonadati</taxon>
        <taxon>Pseudomonadota</taxon>
        <taxon>Betaproteobacteria</taxon>
        <taxon>Burkholderiales</taxon>
        <taxon>Burkholderiaceae</taxon>
        <taxon>Limnobacter</taxon>
    </lineage>
</organism>
<comment type="caution">
    <text evidence="1">The sequence shown here is derived from an EMBL/GenBank/DDBJ whole genome shotgun (WGS) entry which is preliminary data.</text>
</comment>
<keyword evidence="2" id="KW-1185">Reference proteome</keyword>
<dbReference type="SUPFAM" id="SSF49785">
    <property type="entry name" value="Galactose-binding domain-like"/>
    <property type="match status" value="1"/>
</dbReference>
<accession>A0ABT1WD90</accession>
<reference evidence="1 2" key="1">
    <citation type="submission" date="2022-07" db="EMBL/GenBank/DDBJ databases">
        <authorList>
            <person name="Xamxidin M."/>
            <person name="Wu M."/>
        </authorList>
    </citation>
    <scope>NUCLEOTIDE SEQUENCE [LARGE SCALE GENOMIC DNA]</scope>
    <source>
        <strain evidence="1 2">NBRC 111650</strain>
    </source>
</reference>
<sequence length="256" mass="29722">MDKLLCLMLEPLDQRVELQLNGVVVGSVPAGSPYSRPIHEFVRAGENRLCITVPSNHQHRLGRPLELNCRLVLNKHRGDQHWVEPEVLYEFTTNRAMGERLDRQRALDVAFDLPVRFPVWDFLNVPPPLVLDNLQDRLEDFLFRWIAAWDARDLDFLLPRYTRRNRELSLAYGQDHSSQQHQFGVHLQTLMSTHALDDAAREPTQWVFQSQRKSALHRVCNAQGDDLLRFVSTAGDGTWVWPHHLAVLPDDVYILR</sequence>
<name>A0ABT1WD90_9BURK</name>
<dbReference type="RefSeq" id="WP_256763139.1">
    <property type="nucleotide sequence ID" value="NZ_JANIGO010000001.1"/>
</dbReference>
<protein>
    <submittedName>
        <fullName evidence="1">Uncharacterized protein</fullName>
    </submittedName>
</protein>
<dbReference type="Proteomes" id="UP001204142">
    <property type="component" value="Unassembled WGS sequence"/>
</dbReference>
<evidence type="ECO:0000313" key="2">
    <source>
        <dbReference type="Proteomes" id="UP001204142"/>
    </source>
</evidence>
<dbReference type="InterPro" id="IPR008979">
    <property type="entry name" value="Galactose-bd-like_sf"/>
</dbReference>
<proteinExistence type="predicted"/>
<dbReference type="EMBL" id="JANIGO010000001">
    <property type="protein sequence ID" value="MCQ8895460.1"/>
    <property type="molecule type" value="Genomic_DNA"/>
</dbReference>
<evidence type="ECO:0000313" key="1">
    <source>
        <dbReference type="EMBL" id="MCQ8895460.1"/>
    </source>
</evidence>
<gene>
    <name evidence="1" type="ORF">NQT62_03275</name>
</gene>